<dbReference type="PANTHER" id="PTHR15907">
    <property type="entry name" value="DUF614 FAMILY PROTEIN-RELATED"/>
    <property type="match status" value="1"/>
</dbReference>
<evidence type="ECO:0008006" key="4">
    <source>
        <dbReference type="Google" id="ProtNLM"/>
    </source>
</evidence>
<evidence type="ECO:0000313" key="2">
    <source>
        <dbReference type="Ensembl" id="ENSPNAP00000051091.1"/>
    </source>
</evidence>
<dbReference type="InterPro" id="IPR006461">
    <property type="entry name" value="PLAC_motif_containing"/>
</dbReference>
<dbReference type="Pfam" id="PF04749">
    <property type="entry name" value="PLAC8"/>
    <property type="match status" value="1"/>
</dbReference>
<dbReference type="NCBIfam" id="TIGR01571">
    <property type="entry name" value="A_thal_Cys_rich"/>
    <property type="match status" value="1"/>
</dbReference>
<name>A0AAR2JML3_PYGNA</name>
<organism evidence="2 3">
    <name type="scientific">Pygocentrus nattereri</name>
    <name type="common">Red-bellied piranha</name>
    <dbReference type="NCBI Taxonomy" id="42514"/>
    <lineage>
        <taxon>Eukaryota</taxon>
        <taxon>Metazoa</taxon>
        <taxon>Chordata</taxon>
        <taxon>Craniata</taxon>
        <taxon>Vertebrata</taxon>
        <taxon>Euteleostomi</taxon>
        <taxon>Actinopterygii</taxon>
        <taxon>Neopterygii</taxon>
        <taxon>Teleostei</taxon>
        <taxon>Ostariophysi</taxon>
        <taxon>Characiformes</taxon>
        <taxon>Characoidei</taxon>
        <taxon>Pygocentrus</taxon>
    </lineage>
</organism>
<evidence type="ECO:0000256" key="1">
    <source>
        <dbReference type="ARBA" id="ARBA00009024"/>
    </source>
</evidence>
<dbReference type="GeneTree" id="ENSGT00940000163927"/>
<evidence type="ECO:0000313" key="3">
    <source>
        <dbReference type="Proteomes" id="UP001501920"/>
    </source>
</evidence>
<accession>A0AAR2JML3</accession>
<dbReference type="Proteomes" id="UP001501920">
    <property type="component" value="Chromosome 2"/>
</dbReference>
<reference evidence="2 3" key="1">
    <citation type="submission" date="2020-10" db="EMBL/GenBank/DDBJ databases">
        <title>Pygocentrus nattereri (red-bellied piranha) genome, fPygNat1, primary haplotype.</title>
        <authorList>
            <person name="Myers G."/>
            <person name="Meyer A."/>
            <person name="Karagic N."/>
            <person name="Pippel M."/>
            <person name="Winkler S."/>
            <person name="Tracey A."/>
            <person name="Wood J."/>
            <person name="Formenti G."/>
            <person name="Howe K."/>
            <person name="Fedrigo O."/>
            <person name="Jarvis E.D."/>
        </authorList>
    </citation>
    <scope>NUCLEOTIDE SEQUENCE [LARGE SCALE GENOMIC DNA]</scope>
</reference>
<keyword evidence="3" id="KW-1185">Reference proteome</keyword>
<reference evidence="2" key="2">
    <citation type="submission" date="2025-08" db="UniProtKB">
        <authorList>
            <consortium name="Ensembl"/>
        </authorList>
    </citation>
    <scope>IDENTIFICATION</scope>
</reference>
<protein>
    <recommendedName>
        <fullName evidence="4">Plac8 onzin related protein 1</fullName>
    </recommendedName>
</protein>
<reference evidence="2" key="3">
    <citation type="submission" date="2025-09" db="UniProtKB">
        <authorList>
            <consortium name="Ensembl"/>
        </authorList>
    </citation>
    <scope>IDENTIFICATION</scope>
</reference>
<dbReference type="AlphaFoldDB" id="A0AAR2JML3"/>
<sequence>NILQQHTLTSSFCVFAGCCGLWCFPCLQCQTVSQFGWCFCLPLLDCCFTVSCSLRSNIRKRYGIQGSCCDDCCTLCFCYLCAWCQMSREIKIRAHATTSPQLITNVVTQQIRV</sequence>
<dbReference type="Ensembl" id="ENSPNAT00000053493.1">
    <property type="protein sequence ID" value="ENSPNAP00000051091.1"/>
    <property type="gene ID" value="ENSPNAG00000032067.1"/>
</dbReference>
<proteinExistence type="inferred from homology"/>
<comment type="similarity">
    <text evidence="1">Belongs to the cornifelin family.</text>
</comment>